<keyword evidence="2" id="KW-1185">Reference proteome</keyword>
<organism evidence="1">
    <name type="scientific">Eremomyces bilateralis CBS 781.70</name>
    <dbReference type="NCBI Taxonomy" id="1392243"/>
    <lineage>
        <taxon>Eukaryota</taxon>
        <taxon>Fungi</taxon>
        <taxon>Dikarya</taxon>
        <taxon>Ascomycota</taxon>
        <taxon>Pezizomycotina</taxon>
        <taxon>Dothideomycetes</taxon>
        <taxon>Dothideomycetes incertae sedis</taxon>
        <taxon>Eremomycetales</taxon>
        <taxon>Eremomycetaceae</taxon>
        <taxon>Eremomyces</taxon>
    </lineage>
</organism>
<proteinExistence type="predicted"/>
<sequence length="366" mass="41748">MHTRRHSRCCMMIGVGSDAVALLGRPWIPWPFRSVGTWTFEGPRPVWMTAYFQPGCHRPPYSPNPFGFPSSSSCSAEHLKQAGIDWPVHPCPPSRLGTTSAHQDLEALNQMSQLHLIPPMRRCRPVVTCITDIGGTIVGNWLDLLERDPTRVCASVRQVFGCSAFKIRSSGLILAILPLDLMLSDIDRLRTTEGRNLYKPLLPGRDGRSPSPTCILNGGMVAYRVRSRYGKPDLPIITVLIPNRQFCWWRKSPSSLVQFKTIEYLYSQRAQLRSRPFFSPPNRCSKHRSFPCLNSYRPLYRYCLAYMMQLVHRIESRSNKTPETWLGNELDISHGSTVPPQRAIRYNMVAQIVKHRQDGCKTYFCV</sequence>
<dbReference type="GeneID" id="54414716"/>
<reference evidence="1 3" key="1">
    <citation type="submission" date="2020-01" db="EMBL/GenBank/DDBJ databases">
        <authorList>
            <consortium name="DOE Joint Genome Institute"/>
            <person name="Haridas S."/>
            <person name="Albert R."/>
            <person name="Binder M."/>
            <person name="Bloem J."/>
            <person name="Labutti K."/>
            <person name="Salamov A."/>
            <person name="Andreopoulos B."/>
            <person name="Baker S.E."/>
            <person name="Barry K."/>
            <person name="Bills G."/>
            <person name="Bluhm B.H."/>
            <person name="Cannon C."/>
            <person name="Castanera R."/>
            <person name="Culley D.E."/>
            <person name="Daum C."/>
            <person name="Ezra D."/>
            <person name="Gonzalez J.B."/>
            <person name="Henrissat B."/>
            <person name="Kuo A."/>
            <person name="Liang C."/>
            <person name="Lipzen A."/>
            <person name="Lutzoni F."/>
            <person name="Magnuson J."/>
            <person name="Mondo S."/>
            <person name="Nolan M."/>
            <person name="Ohm R."/>
            <person name="Pangilinan J."/>
            <person name="Park H.-J."/>
            <person name="Ramirez L."/>
            <person name="Alfaro M."/>
            <person name="Sun H."/>
            <person name="Tritt A."/>
            <person name="Yoshinaga Y."/>
            <person name="Zwiers L.-H."/>
            <person name="Turgeon B.G."/>
            <person name="Goodwin S.B."/>
            <person name="Spatafora J.W."/>
            <person name="Crous P.W."/>
            <person name="Grigoriev I.V."/>
        </authorList>
    </citation>
    <scope>NUCLEOTIDE SEQUENCE</scope>
    <source>
        <strain evidence="1 3">CBS 781.70</strain>
    </source>
</reference>
<protein>
    <submittedName>
        <fullName evidence="1 3">Uncharacterized protein</fullName>
    </submittedName>
</protein>
<accession>A0A6G1FT50</accession>
<evidence type="ECO:0000313" key="2">
    <source>
        <dbReference type="Proteomes" id="UP000504638"/>
    </source>
</evidence>
<dbReference type="AlphaFoldDB" id="A0A6G1FT50"/>
<evidence type="ECO:0000313" key="3">
    <source>
        <dbReference type="RefSeq" id="XP_033530575.1"/>
    </source>
</evidence>
<gene>
    <name evidence="1 3" type="ORF">P152DRAFT_176968</name>
</gene>
<dbReference type="Proteomes" id="UP000504638">
    <property type="component" value="Unplaced"/>
</dbReference>
<name>A0A6G1FT50_9PEZI</name>
<dbReference type="EMBL" id="ML975177">
    <property type="protein sequence ID" value="KAF1808944.1"/>
    <property type="molecule type" value="Genomic_DNA"/>
</dbReference>
<dbReference type="RefSeq" id="XP_033530575.1">
    <property type="nucleotide sequence ID" value="XM_033674146.1"/>
</dbReference>
<reference evidence="3" key="2">
    <citation type="submission" date="2020-04" db="EMBL/GenBank/DDBJ databases">
        <authorList>
            <consortium name="NCBI Genome Project"/>
        </authorList>
    </citation>
    <scope>NUCLEOTIDE SEQUENCE</scope>
    <source>
        <strain evidence="3">CBS 781.70</strain>
    </source>
</reference>
<reference evidence="3" key="3">
    <citation type="submission" date="2025-04" db="UniProtKB">
        <authorList>
            <consortium name="RefSeq"/>
        </authorList>
    </citation>
    <scope>IDENTIFICATION</scope>
    <source>
        <strain evidence="3">CBS 781.70</strain>
    </source>
</reference>
<evidence type="ECO:0000313" key="1">
    <source>
        <dbReference type="EMBL" id="KAF1808944.1"/>
    </source>
</evidence>